<accession>A0AAW4R0G0</accession>
<dbReference type="Proteomes" id="UP001197806">
    <property type="component" value="Unassembled WGS sequence"/>
</dbReference>
<feature type="domain" description="Peptidase C1A papain C-terminal" evidence="2">
    <location>
        <begin position="7"/>
        <end position="219"/>
    </location>
</feature>
<dbReference type="PANTHER" id="PTHR12411">
    <property type="entry name" value="CYSTEINE PROTEASE FAMILY C1-RELATED"/>
    <property type="match status" value="1"/>
</dbReference>
<dbReference type="AlphaFoldDB" id="A0AAW4R0G0"/>
<name>A0AAW4R0G0_BACCE</name>
<dbReference type="EMBL" id="JACLPZ010000023">
    <property type="protein sequence ID" value="MBY0038672.1"/>
    <property type="molecule type" value="Genomic_DNA"/>
</dbReference>
<evidence type="ECO:0000259" key="2">
    <source>
        <dbReference type="SMART" id="SM00645"/>
    </source>
</evidence>
<dbReference type="InterPro" id="IPR025660">
    <property type="entry name" value="Pept_his_AS"/>
</dbReference>
<sequence length="225" mass="25772">MIMSYKFSSSIDLRDNLSIVRDQGSRGTCTAFAVTACHEHHRNLDHRLSEEFLFSCAKHLDGNYDINGISIPSAFKAIQSFGHAKGSIFPYNKHSTFPFKIEEIEPHVMEDALERKISLYQYINTDVKTIESYLSMERPVITGVEVQPTFCLTGEDVFIDIPHVESNEGLHAILIMGYGQREDGKNFFIIRNSWGEDWGDNGYAYISYEYFNKYNFGAWIIPRGV</sequence>
<gene>
    <name evidence="3" type="ORF">H7U08_19355</name>
</gene>
<reference evidence="3" key="1">
    <citation type="submission" date="2020-08" db="EMBL/GenBank/DDBJ databases">
        <title>Fungal Genomes of the International Space Station.</title>
        <authorList>
            <person name="Seuylemezian A."/>
            <person name="Singh N.K."/>
            <person name="Wood J."/>
            <person name="Venkateswaran K."/>
        </authorList>
    </citation>
    <scope>NUCLEOTIDE SEQUENCE</scope>
    <source>
        <strain evidence="3">I2-B2</strain>
    </source>
</reference>
<evidence type="ECO:0000313" key="3">
    <source>
        <dbReference type="EMBL" id="MBY0038672.1"/>
    </source>
</evidence>
<protein>
    <submittedName>
        <fullName evidence="3">C1 family peptidase</fullName>
    </submittedName>
</protein>
<dbReference type="GO" id="GO:0006508">
    <property type="term" value="P:proteolysis"/>
    <property type="evidence" value="ECO:0007669"/>
    <property type="project" value="InterPro"/>
</dbReference>
<dbReference type="CDD" id="cd02619">
    <property type="entry name" value="Peptidase_C1"/>
    <property type="match status" value="1"/>
</dbReference>
<organism evidence="3 4">
    <name type="scientific">Bacillus cereus</name>
    <dbReference type="NCBI Taxonomy" id="1396"/>
    <lineage>
        <taxon>Bacteria</taxon>
        <taxon>Bacillati</taxon>
        <taxon>Bacillota</taxon>
        <taxon>Bacilli</taxon>
        <taxon>Bacillales</taxon>
        <taxon>Bacillaceae</taxon>
        <taxon>Bacillus</taxon>
        <taxon>Bacillus cereus group</taxon>
    </lineage>
</organism>
<dbReference type="SUPFAM" id="SSF54001">
    <property type="entry name" value="Cysteine proteinases"/>
    <property type="match status" value="1"/>
</dbReference>
<comment type="caution">
    <text evidence="3">The sequence shown here is derived from an EMBL/GenBank/DDBJ whole genome shotgun (WGS) entry which is preliminary data.</text>
</comment>
<dbReference type="RefSeq" id="WP_221826141.1">
    <property type="nucleotide sequence ID" value="NZ_JACLPZ010000023.1"/>
</dbReference>
<dbReference type="GO" id="GO:0008234">
    <property type="term" value="F:cysteine-type peptidase activity"/>
    <property type="evidence" value="ECO:0007669"/>
    <property type="project" value="InterPro"/>
</dbReference>
<evidence type="ECO:0000313" key="4">
    <source>
        <dbReference type="Proteomes" id="UP001197806"/>
    </source>
</evidence>
<dbReference type="InterPro" id="IPR038765">
    <property type="entry name" value="Papain-like_cys_pep_sf"/>
</dbReference>
<dbReference type="SMART" id="SM00645">
    <property type="entry name" value="Pept_C1"/>
    <property type="match status" value="1"/>
</dbReference>
<evidence type="ECO:0000256" key="1">
    <source>
        <dbReference type="ARBA" id="ARBA00008455"/>
    </source>
</evidence>
<comment type="similarity">
    <text evidence="1">Belongs to the peptidase C1 family.</text>
</comment>
<dbReference type="Gene3D" id="3.90.70.10">
    <property type="entry name" value="Cysteine proteinases"/>
    <property type="match status" value="1"/>
</dbReference>
<dbReference type="InterPro" id="IPR000668">
    <property type="entry name" value="Peptidase_C1A_C"/>
</dbReference>
<dbReference type="Pfam" id="PF00112">
    <property type="entry name" value="Peptidase_C1"/>
    <property type="match status" value="1"/>
</dbReference>
<dbReference type="InterPro" id="IPR013128">
    <property type="entry name" value="Peptidase_C1A"/>
</dbReference>
<proteinExistence type="inferred from homology"/>
<dbReference type="PROSITE" id="PS00639">
    <property type="entry name" value="THIOL_PROTEASE_HIS"/>
    <property type="match status" value="1"/>
</dbReference>